<evidence type="ECO:0000259" key="11">
    <source>
        <dbReference type="Pfam" id="PF01336"/>
    </source>
</evidence>
<evidence type="ECO:0000256" key="9">
    <source>
        <dbReference type="RuleBase" id="RU364130"/>
    </source>
</evidence>
<dbReference type="OrthoDB" id="1751331at2759"/>
<comment type="subunit">
    <text evidence="9">Component of the heterotrimeric canonical replication protein A complex (RPA).</text>
</comment>
<gene>
    <name evidence="15" type="ORF">PAXRUDRAFT_824259</name>
</gene>
<dbReference type="CDD" id="cd04475">
    <property type="entry name" value="RPA1_DBD_B"/>
    <property type="match status" value="1"/>
</dbReference>
<dbReference type="AlphaFoldDB" id="A0A0D0DID2"/>
<keyword evidence="8 9" id="KW-0539">Nucleus</keyword>
<dbReference type="EMBL" id="KN824907">
    <property type="protein sequence ID" value="KIK98077.1"/>
    <property type="molecule type" value="Genomic_DNA"/>
</dbReference>
<dbReference type="FunFam" id="2.40.50.140:FF:000041">
    <property type="entry name" value="Replication protein A subunit"/>
    <property type="match status" value="1"/>
</dbReference>
<dbReference type="HOGENOM" id="CLU_012393_2_1_1"/>
<name>A0A0D0DID2_9AGAM</name>
<keyword evidence="6 9" id="KW-0862">Zinc</keyword>
<evidence type="ECO:0000256" key="8">
    <source>
        <dbReference type="ARBA" id="ARBA00023242"/>
    </source>
</evidence>
<organism evidence="15 16">
    <name type="scientific">Paxillus rubicundulus Ve08.2h10</name>
    <dbReference type="NCBI Taxonomy" id="930991"/>
    <lineage>
        <taxon>Eukaryota</taxon>
        <taxon>Fungi</taxon>
        <taxon>Dikarya</taxon>
        <taxon>Basidiomycota</taxon>
        <taxon>Agaricomycotina</taxon>
        <taxon>Agaricomycetes</taxon>
        <taxon>Agaricomycetidae</taxon>
        <taxon>Boletales</taxon>
        <taxon>Paxilineae</taxon>
        <taxon>Paxillaceae</taxon>
        <taxon>Paxillus</taxon>
    </lineage>
</organism>
<dbReference type="Proteomes" id="UP000054538">
    <property type="component" value="Unassembled WGS sequence"/>
</dbReference>
<dbReference type="GO" id="GO:0000781">
    <property type="term" value="C:chromosome, telomeric region"/>
    <property type="evidence" value="ECO:0007669"/>
    <property type="project" value="UniProtKB-ARBA"/>
</dbReference>
<dbReference type="InterPro" id="IPR007199">
    <property type="entry name" value="Rep_factor-A_N"/>
</dbReference>
<dbReference type="Pfam" id="PF01336">
    <property type="entry name" value="tRNA_anti-codon"/>
    <property type="match status" value="1"/>
</dbReference>
<dbReference type="Pfam" id="PF08646">
    <property type="entry name" value="Rep_fac-A_C"/>
    <property type="match status" value="1"/>
</dbReference>
<dbReference type="CDD" id="cd04474">
    <property type="entry name" value="RPA1_DBD_A"/>
    <property type="match status" value="1"/>
</dbReference>
<evidence type="ECO:0000259" key="13">
    <source>
        <dbReference type="Pfam" id="PF08646"/>
    </source>
</evidence>
<evidence type="ECO:0000259" key="12">
    <source>
        <dbReference type="Pfam" id="PF04057"/>
    </source>
</evidence>
<dbReference type="Gene3D" id="2.40.50.140">
    <property type="entry name" value="Nucleic acid-binding proteins"/>
    <property type="match status" value="4"/>
</dbReference>
<evidence type="ECO:0000256" key="4">
    <source>
        <dbReference type="ARBA" id="ARBA00022723"/>
    </source>
</evidence>
<dbReference type="FunFam" id="2.40.50.140:FF:000064">
    <property type="entry name" value="Replication protein A subunit"/>
    <property type="match status" value="1"/>
</dbReference>
<dbReference type="CDD" id="cd04477">
    <property type="entry name" value="RPA1N"/>
    <property type="match status" value="1"/>
</dbReference>
<evidence type="ECO:0000256" key="3">
    <source>
        <dbReference type="ARBA" id="ARBA00022705"/>
    </source>
</evidence>
<evidence type="ECO:0000313" key="15">
    <source>
        <dbReference type="EMBL" id="KIK98077.1"/>
    </source>
</evidence>
<dbReference type="GO" id="GO:0006260">
    <property type="term" value="P:DNA replication"/>
    <property type="evidence" value="ECO:0007669"/>
    <property type="project" value="UniProtKB-KW"/>
</dbReference>
<dbReference type="GO" id="GO:0006281">
    <property type="term" value="P:DNA repair"/>
    <property type="evidence" value="ECO:0007669"/>
    <property type="project" value="InterPro"/>
</dbReference>
<evidence type="ECO:0000256" key="10">
    <source>
        <dbReference type="SAM" id="MobiDB-lite"/>
    </source>
</evidence>
<evidence type="ECO:0000256" key="1">
    <source>
        <dbReference type="ARBA" id="ARBA00004123"/>
    </source>
</evidence>
<feature type="domain" description="Replication factor A C-terminal" evidence="13">
    <location>
        <begin position="454"/>
        <end position="598"/>
    </location>
</feature>
<dbReference type="GO" id="GO:0008270">
    <property type="term" value="F:zinc ion binding"/>
    <property type="evidence" value="ECO:0007669"/>
    <property type="project" value="UniProtKB-KW"/>
</dbReference>
<dbReference type="InterPro" id="IPR012340">
    <property type="entry name" value="NA-bd_OB-fold"/>
</dbReference>
<dbReference type="STRING" id="930991.A0A0D0DID2"/>
<dbReference type="PANTHER" id="PTHR47165">
    <property type="entry name" value="OS03G0429900 PROTEIN"/>
    <property type="match status" value="1"/>
</dbReference>
<dbReference type="SUPFAM" id="SSF50249">
    <property type="entry name" value="Nucleic acid-binding proteins"/>
    <property type="match status" value="4"/>
</dbReference>
<keyword evidence="7 9" id="KW-0238">DNA-binding</keyword>
<evidence type="ECO:0000313" key="16">
    <source>
        <dbReference type="Proteomes" id="UP000054538"/>
    </source>
</evidence>
<keyword evidence="16" id="KW-1185">Reference proteome</keyword>
<feature type="region of interest" description="Disordered" evidence="10">
    <location>
        <begin position="118"/>
        <end position="176"/>
    </location>
</feature>
<evidence type="ECO:0000256" key="7">
    <source>
        <dbReference type="ARBA" id="ARBA00023125"/>
    </source>
</evidence>
<feature type="domain" description="Replication protein A OB" evidence="14">
    <location>
        <begin position="294"/>
        <end position="390"/>
    </location>
</feature>
<evidence type="ECO:0000256" key="5">
    <source>
        <dbReference type="ARBA" id="ARBA00022771"/>
    </source>
</evidence>
<comment type="function">
    <text evidence="9">As part of the replication protein A (RPA/RP-A), a single-stranded DNA-binding heterotrimeric complex, may play an essential role in DNA replication, recombination and repair. Binds and stabilizes single-stranded DNA intermediates, preventing complementary DNA reannealing and recruiting different proteins involved in DNA metabolism.</text>
</comment>
<keyword evidence="4 9" id="KW-0479">Metal-binding</keyword>
<feature type="compositionally biased region" description="Polar residues" evidence="10">
    <location>
        <begin position="138"/>
        <end position="154"/>
    </location>
</feature>
<evidence type="ECO:0000259" key="14">
    <source>
        <dbReference type="Pfam" id="PF16900"/>
    </source>
</evidence>
<feature type="domain" description="OB" evidence="11">
    <location>
        <begin position="186"/>
        <end position="258"/>
    </location>
</feature>
<sequence length="611" mass="67336">MSQQQLSAGICTRLNEASETEIDELSSGYTVQLLSIKKVNSSTAIASATDRYRVIISDGVHFVQAMIATQLNELVSKGDLLKNTIVIIDKLTFNFVQDKRLIIILALRVVSRNEEKIGSPTAAPNLSATAAPVVPETPNASTSIAPQSAPSGSTGVKPAQARPGASGRPGKSIYPIEGLSPYQNNWTIKARVTQKSEVKTWSNQRGEGKLFNVTLMDETGEIRATGFNAVVDELYDKLEEGKVYYISKARVNLAKRKFSNVQNDYELGFEKNTDVEECVDASNMPMVRYNFIPLSSLEALQKDSTCDVIGVVKEVGPLSEITSKATNRTVPKRDLTIVDKSLYSVRLTIWGKQAETFTADDLPVVAFKGVKVGDFGGRSLSMLSSSYMTISPDVEEAHLLRGWYDGIGAEKSFQSHSSALSSGGSAFGGFNRNEMRHLSDVKESQLGMSDKAEFFSARATVMHIKAENIAYPACPTQGCNKKLTEVNDGWRCERCDKSFDRPEYRYIMSMAVADWSGQAWLQGFNDAGLAVFGKTADEVTEIKERNDAEYNALMAQAAGRTFNLSCRAKQDTYNDQTRVRYGISKISPVDYHEEARYLRDLLMQPTWAVTT</sequence>
<evidence type="ECO:0000256" key="2">
    <source>
        <dbReference type="ARBA" id="ARBA00005690"/>
    </source>
</evidence>
<dbReference type="PANTHER" id="PTHR47165:SF4">
    <property type="entry name" value="OS03G0429900 PROTEIN"/>
    <property type="match status" value="1"/>
</dbReference>
<feature type="domain" description="Replication factor-A protein 1 N-terminal" evidence="12">
    <location>
        <begin position="22"/>
        <end position="111"/>
    </location>
</feature>
<keyword evidence="5 9" id="KW-0863">Zinc-finger</keyword>
<reference evidence="15 16" key="1">
    <citation type="submission" date="2014-04" db="EMBL/GenBank/DDBJ databases">
        <authorList>
            <consortium name="DOE Joint Genome Institute"/>
            <person name="Kuo A."/>
            <person name="Kohler A."/>
            <person name="Jargeat P."/>
            <person name="Nagy L.G."/>
            <person name="Floudas D."/>
            <person name="Copeland A."/>
            <person name="Barry K.W."/>
            <person name="Cichocki N."/>
            <person name="Veneault-Fourrey C."/>
            <person name="LaButti K."/>
            <person name="Lindquist E.A."/>
            <person name="Lipzen A."/>
            <person name="Lundell T."/>
            <person name="Morin E."/>
            <person name="Murat C."/>
            <person name="Sun H."/>
            <person name="Tunlid A."/>
            <person name="Henrissat B."/>
            <person name="Grigoriev I.V."/>
            <person name="Hibbett D.S."/>
            <person name="Martin F."/>
            <person name="Nordberg H.P."/>
            <person name="Cantor M.N."/>
            <person name="Hua S.X."/>
        </authorList>
    </citation>
    <scope>NUCLEOTIDE SEQUENCE [LARGE SCALE GENOMIC DNA]</scope>
    <source>
        <strain evidence="15 16">Ve08.2h10</strain>
    </source>
</reference>
<dbReference type="InterPro" id="IPR004591">
    <property type="entry name" value="Rfa1"/>
</dbReference>
<dbReference type="GO" id="GO:0006310">
    <property type="term" value="P:DNA recombination"/>
    <property type="evidence" value="ECO:0007669"/>
    <property type="project" value="InterPro"/>
</dbReference>
<dbReference type="Pfam" id="PF04057">
    <property type="entry name" value="Rep-A_N"/>
    <property type="match status" value="1"/>
</dbReference>
<dbReference type="NCBIfam" id="TIGR00617">
    <property type="entry name" value="rpa1"/>
    <property type="match status" value="1"/>
</dbReference>
<protein>
    <recommendedName>
        <fullName evidence="9">Replication protein A subunit</fullName>
    </recommendedName>
</protein>
<keyword evidence="3 9" id="KW-0235">DNA replication</keyword>
<dbReference type="InterPro" id="IPR031657">
    <property type="entry name" value="REPA_OB_2"/>
</dbReference>
<dbReference type="InParanoid" id="A0A0D0DID2"/>
<dbReference type="FunCoup" id="A0A0D0DID2">
    <property type="interactions" value="720"/>
</dbReference>
<dbReference type="GO" id="GO:0005662">
    <property type="term" value="C:DNA replication factor A complex"/>
    <property type="evidence" value="ECO:0007669"/>
    <property type="project" value="UniProtKB-ARBA"/>
</dbReference>
<dbReference type="CDD" id="cd04476">
    <property type="entry name" value="RPA1_DBD_C"/>
    <property type="match status" value="1"/>
</dbReference>
<dbReference type="InterPro" id="IPR047192">
    <property type="entry name" value="Euk_RPA1_DBD_C"/>
</dbReference>
<evidence type="ECO:0000256" key="6">
    <source>
        <dbReference type="ARBA" id="ARBA00022833"/>
    </source>
</evidence>
<dbReference type="GO" id="GO:0007004">
    <property type="term" value="P:telomere maintenance via telomerase"/>
    <property type="evidence" value="ECO:0007669"/>
    <property type="project" value="UniProtKB-ARBA"/>
</dbReference>
<comment type="subcellular location">
    <subcellularLocation>
        <location evidence="1 9">Nucleus</location>
    </subcellularLocation>
</comment>
<proteinExistence type="inferred from homology"/>
<dbReference type="FunFam" id="2.40.50.140:FF:000090">
    <property type="entry name" value="Replication protein A subunit"/>
    <property type="match status" value="1"/>
</dbReference>
<accession>A0A0D0DID2</accession>
<reference evidence="16" key="2">
    <citation type="submission" date="2015-01" db="EMBL/GenBank/DDBJ databases">
        <title>Evolutionary Origins and Diversification of the Mycorrhizal Mutualists.</title>
        <authorList>
            <consortium name="DOE Joint Genome Institute"/>
            <consortium name="Mycorrhizal Genomics Consortium"/>
            <person name="Kohler A."/>
            <person name="Kuo A."/>
            <person name="Nagy L.G."/>
            <person name="Floudas D."/>
            <person name="Copeland A."/>
            <person name="Barry K.W."/>
            <person name="Cichocki N."/>
            <person name="Veneault-Fourrey C."/>
            <person name="LaButti K."/>
            <person name="Lindquist E.A."/>
            <person name="Lipzen A."/>
            <person name="Lundell T."/>
            <person name="Morin E."/>
            <person name="Murat C."/>
            <person name="Riley R."/>
            <person name="Ohm R."/>
            <person name="Sun H."/>
            <person name="Tunlid A."/>
            <person name="Henrissat B."/>
            <person name="Grigoriev I.V."/>
            <person name="Hibbett D.S."/>
            <person name="Martin F."/>
        </authorList>
    </citation>
    <scope>NUCLEOTIDE SEQUENCE [LARGE SCALE GENOMIC DNA]</scope>
    <source>
        <strain evidence="16">Ve08.2h10</strain>
    </source>
</reference>
<dbReference type="Pfam" id="PF16900">
    <property type="entry name" value="REPA_OB_2"/>
    <property type="match status" value="1"/>
</dbReference>
<dbReference type="InterPro" id="IPR004365">
    <property type="entry name" value="NA-bd_OB_tRNA"/>
</dbReference>
<comment type="similarity">
    <text evidence="2 9">Belongs to the replication factor A protein 1 family.</text>
</comment>
<dbReference type="GO" id="GO:0003677">
    <property type="term" value="F:DNA binding"/>
    <property type="evidence" value="ECO:0007669"/>
    <property type="project" value="UniProtKB-KW"/>
</dbReference>
<dbReference type="InterPro" id="IPR013955">
    <property type="entry name" value="Rep_factor-A_C"/>
</dbReference>